<sequence length="159" mass="18433">MSPFKPASKGLGRLIINCRNLFRQQITYISNHNQIRCLSSISGTVTFSRRIDGVARMIVSPILRILLLQMFFRKGSFWDVLMTGGEGYTLSKVHEERRVIGYSPEQMYKVVAAVDMYQEFIPWCQRSEIIRRNPNGTFDAELEIGFKFLVEVIIYPMRS</sequence>
<comment type="similarity">
    <text evidence="1">Belongs to the COQ10 family.</text>
</comment>
<name>A0ABD3CC06_9LAMI</name>
<gene>
    <name evidence="5" type="ORF">CASFOL_028736</name>
</gene>
<comment type="caution">
    <text evidence="5">The sequence shown here is derived from an EMBL/GenBank/DDBJ whole genome shotgun (WGS) entry which is preliminary data.</text>
</comment>
<dbReference type="Proteomes" id="UP001632038">
    <property type="component" value="Unassembled WGS sequence"/>
</dbReference>
<dbReference type="InterPro" id="IPR044996">
    <property type="entry name" value="COQ10-like"/>
</dbReference>
<dbReference type="InterPro" id="IPR005031">
    <property type="entry name" value="COQ10_START"/>
</dbReference>
<dbReference type="Pfam" id="PF03364">
    <property type="entry name" value="Polyketide_cyc"/>
    <property type="match status" value="1"/>
</dbReference>
<dbReference type="AlphaFoldDB" id="A0ABD3CC06"/>
<evidence type="ECO:0000259" key="4">
    <source>
        <dbReference type="Pfam" id="PF03364"/>
    </source>
</evidence>
<evidence type="ECO:0000256" key="1">
    <source>
        <dbReference type="ARBA" id="ARBA00006885"/>
    </source>
</evidence>
<evidence type="ECO:0000313" key="6">
    <source>
        <dbReference type="Proteomes" id="UP001632038"/>
    </source>
</evidence>
<proteinExistence type="inferred from homology"/>
<dbReference type="EMBL" id="JAVIJP010000039">
    <property type="protein sequence ID" value="KAL3627373.1"/>
    <property type="molecule type" value="Genomic_DNA"/>
</dbReference>
<comment type="subunit">
    <text evidence="2">Interacts with coenzyme Q.</text>
</comment>
<evidence type="ECO:0000256" key="2">
    <source>
        <dbReference type="ARBA" id="ARBA00011814"/>
    </source>
</evidence>
<dbReference type="InterPro" id="IPR023393">
    <property type="entry name" value="START-like_dom_sf"/>
</dbReference>
<accession>A0ABD3CC06</accession>
<dbReference type="PANTHER" id="PTHR12901:SF10">
    <property type="entry name" value="COENZYME Q-BINDING PROTEIN COQ10, MITOCHONDRIAL"/>
    <property type="match status" value="1"/>
</dbReference>
<organism evidence="5 6">
    <name type="scientific">Castilleja foliolosa</name>
    <dbReference type="NCBI Taxonomy" id="1961234"/>
    <lineage>
        <taxon>Eukaryota</taxon>
        <taxon>Viridiplantae</taxon>
        <taxon>Streptophyta</taxon>
        <taxon>Embryophyta</taxon>
        <taxon>Tracheophyta</taxon>
        <taxon>Spermatophyta</taxon>
        <taxon>Magnoliopsida</taxon>
        <taxon>eudicotyledons</taxon>
        <taxon>Gunneridae</taxon>
        <taxon>Pentapetalae</taxon>
        <taxon>asterids</taxon>
        <taxon>lamiids</taxon>
        <taxon>Lamiales</taxon>
        <taxon>Orobanchaceae</taxon>
        <taxon>Pedicularideae</taxon>
        <taxon>Castillejinae</taxon>
        <taxon>Castilleja</taxon>
    </lineage>
</organism>
<evidence type="ECO:0000256" key="3">
    <source>
        <dbReference type="ARBA" id="ARBA00024947"/>
    </source>
</evidence>
<reference evidence="6" key="1">
    <citation type="journal article" date="2024" name="IScience">
        <title>Strigolactones Initiate the Formation of Haustorium-like Structures in Castilleja.</title>
        <authorList>
            <person name="Buerger M."/>
            <person name="Peterson D."/>
            <person name="Chory J."/>
        </authorList>
    </citation>
    <scope>NUCLEOTIDE SEQUENCE [LARGE SCALE GENOMIC DNA]</scope>
</reference>
<keyword evidence="6" id="KW-1185">Reference proteome</keyword>
<evidence type="ECO:0000313" key="5">
    <source>
        <dbReference type="EMBL" id="KAL3627373.1"/>
    </source>
</evidence>
<feature type="domain" description="Coenzyme Q-binding protein COQ10 START" evidence="4">
    <location>
        <begin position="100"/>
        <end position="149"/>
    </location>
</feature>
<dbReference type="SUPFAM" id="SSF55961">
    <property type="entry name" value="Bet v1-like"/>
    <property type="match status" value="1"/>
</dbReference>
<protein>
    <recommendedName>
        <fullName evidence="4">Coenzyme Q-binding protein COQ10 START domain-containing protein</fullName>
    </recommendedName>
</protein>
<comment type="function">
    <text evidence="3">Required for the function of coenzyme Q in the respiratory chain. May serve as a chaperone or may be involved in the transport of Q6 from its site of synthesis to the catalytic sites of the respiratory complexes.</text>
</comment>
<dbReference type="Gene3D" id="3.30.530.20">
    <property type="match status" value="1"/>
</dbReference>
<dbReference type="PANTHER" id="PTHR12901">
    <property type="entry name" value="SPERM PROTEIN HOMOLOG"/>
    <property type="match status" value="1"/>
</dbReference>